<dbReference type="GO" id="GO:0071540">
    <property type="term" value="C:eukaryotic translation initiation factor 3 complex, eIF3e"/>
    <property type="evidence" value="ECO:0007669"/>
    <property type="project" value="TreeGrafter"/>
</dbReference>
<dbReference type="FunCoup" id="C1EAI9">
    <property type="interactions" value="2009"/>
</dbReference>
<feature type="compositionally biased region" description="Basic and acidic residues" evidence="7">
    <location>
        <begin position="813"/>
        <end position="862"/>
    </location>
</feature>
<dbReference type="PANTHER" id="PTHR14005">
    <property type="entry name" value="EUKARYOTIC TRANSLATION INITIATION FACTOR 3, THETA SUBUNIT"/>
    <property type="match status" value="1"/>
</dbReference>
<evidence type="ECO:0000256" key="4">
    <source>
        <dbReference type="ARBA" id="ARBA00022884"/>
    </source>
</evidence>
<protein>
    <recommendedName>
        <fullName evidence="6">Eukaryotic translation initiation factor 3 subunit A</fullName>
        <shortName evidence="6">eIF3a</shortName>
    </recommendedName>
    <alternativeName>
        <fullName evidence="6">Eukaryotic translation initiation factor 3 subunit 10</fullName>
    </alternativeName>
</protein>
<dbReference type="EMBL" id="CP001328">
    <property type="protein sequence ID" value="ACO65212.1"/>
    <property type="molecule type" value="Genomic_DNA"/>
</dbReference>
<dbReference type="GeneID" id="8244901"/>
<keyword evidence="10" id="KW-1185">Reference proteome</keyword>
<dbReference type="InterPro" id="IPR027512">
    <property type="entry name" value="EIF3A"/>
</dbReference>
<name>C1EAI9_MICCC</name>
<dbReference type="FunFam" id="4.10.860.10:FF:000001">
    <property type="entry name" value="Eukaryotic translation initiation factor 3 subunit A"/>
    <property type="match status" value="1"/>
</dbReference>
<evidence type="ECO:0000256" key="2">
    <source>
        <dbReference type="ARBA" id="ARBA00022490"/>
    </source>
</evidence>
<dbReference type="InterPro" id="IPR000717">
    <property type="entry name" value="PCI_dom"/>
</dbReference>
<dbReference type="PANTHER" id="PTHR14005:SF0">
    <property type="entry name" value="EUKARYOTIC TRANSLATION INITIATION FACTOR 3 SUBUNIT A"/>
    <property type="match status" value="1"/>
</dbReference>
<keyword evidence="6" id="KW-0175">Coiled coil</keyword>
<dbReference type="GO" id="GO:0016282">
    <property type="term" value="C:eukaryotic 43S preinitiation complex"/>
    <property type="evidence" value="ECO:0007669"/>
    <property type="project" value="UniProtKB-UniRule"/>
</dbReference>
<feature type="domain" description="PCI" evidence="8">
    <location>
        <begin position="318"/>
        <end position="517"/>
    </location>
</feature>
<dbReference type="InParanoid" id="C1EAI9"/>
<dbReference type="AlphaFoldDB" id="C1EAI9"/>
<dbReference type="Gene3D" id="1.25.40.860">
    <property type="match status" value="2"/>
</dbReference>
<dbReference type="HAMAP" id="MF_03000">
    <property type="entry name" value="eIF3a"/>
    <property type="match status" value="1"/>
</dbReference>
<organism evidence="9 10">
    <name type="scientific">Micromonas commoda (strain RCC299 / NOUM17 / CCMP2709)</name>
    <name type="common">Picoplanktonic green alga</name>
    <dbReference type="NCBI Taxonomy" id="296587"/>
    <lineage>
        <taxon>Eukaryota</taxon>
        <taxon>Viridiplantae</taxon>
        <taxon>Chlorophyta</taxon>
        <taxon>Mamiellophyceae</taxon>
        <taxon>Mamiellales</taxon>
        <taxon>Mamiellaceae</taxon>
        <taxon>Micromonas</taxon>
    </lineage>
</organism>
<comment type="function">
    <text evidence="6">RNA-binding component of the eukaryotic translation initiation factor 3 (eIF-3) complex, which is involved in protein synthesis of a specialized repertoire of mRNAs and, together with other initiation factors, stimulates binding of mRNA and methionyl-tRNAi to the 40S ribosome. The eIF-3 complex specifically targets and initiates translation of a subset of mRNAs involved in cell proliferation.</text>
</comment>
<dbReference type="OrthoDB" id="18884at2759"/>
<evidence type="ECO:0000259" key="8">
    <source>
        <dbReference type="PROSITE" id="PS50250"/>
    </source>
</evidence>
<keyword evidence="2 6" id="KW-0963">Cytoplasm</keyword>
<gene>
    <name evidence="9" type="ORF">MICPUN_94701</name>
</gene>
<dbReference type="STRING" id="296587.C1EAI9"/>
<proteinExistence type="inferred from homology"/>
<evidence type="ECO:0000256" key="1">
    <source>
        <dbReference type="ARBA" id="ARBA00004496"/>
    </source>
</evidence>
<sequence>MSRYAGTFAKPENALKRAEELINVGQPNAALQALHDVITSKRHRTWQKVLEQIMFKYVELCIELKKGRLAKDGLIQYRIVCQQVNVNSLEEVIKHFLKLATEKAEAAQAAASAATIDIEDLEAENTPENLMLKSVSAESDKDRSDRELVTPWFKFLWETYRTILEILRNNNKLEGLYAMTANRAFNFCVTYKRTTEFRRLCEILRNHLSNLQKYRDQRDRPDMTLAETQNYYLETRFEQLKSAAQLELWQEAFRTIEDIHGLTFILKKSPNPRMMASYFAKLTKVFWVSENHLYHAYAWYKLFNLSKAYNRNLTPEDLKAMASAVLLSAIAIPPYESRTSASTSNEEIENAKERDVRMATLLGYTLDPKRDPREVLSRKALLSELISKGILSLVSTEARQLYALFEKEFHPLDLCKHAQKVFGSMDTETVELSAASPIPSISFGDFLPRMRNLAVVRMLQQSSQVYQTMKLETLQQMVPFLEFTQVERILVNCTKGGAVSARLDHQNKCICFEGDKLESDGIKNHLVLMAQKLRNGIKMIYPDEVPASSLASQSNTAELLSKIEVEHKLALARKVIIERRKEEAELILQEQEREAEEARLALQRKNEAAEAKRLEEERRIREETRIRQEMEEKEKQEALALLAEAEKRSKGKKLKIKLEEGQKLDKRSLMEDAIKEQIKERQDMERKLQRLAKSMDHLERAKREEEVPLIEAAYKLKMAEDEQYHTTMQQQNAEKHRQTWETNVEEKKRLAKMAADKEEFAAAIVSRRSEEFEALRLEREERINELRALRRAEREIARRRAYVRRLQQIEDEARAAAEQEERERIEEEARARRAAEQEEEEKRRDEEDRARRDRYEPRRDGSGEAPPGRFEPSRRRDDRYDDRRRDDRYDDRRRDDRYDDRRRDDRYDDRRRDDRYDDRRRDDRYDDRRRDDRYDSRRRDDRGPSRDDRGPSRDDRGPSRYSARGDDRRPSRW</sequence>
<dbReference type="KEGG" id="mis:MICPUN_94701"/>
<feature type="region of interest" description="Disordered" evidence="7">
    <location>
        <begin position="813"/>
        <end position="973"/>
    </location>
</feature>
<dbReference type="OMA" id="EHITNKR"/>
<accession>C1EAI9</accession>
<dbReference type="Pfam" id="PF01399">
    <property type="entry name" value="PCI"/>
    <property type="match status" value="1"/>
</dbReference>
<reference evidence="9 10" key="1">
    <citation type="journal article" date="2009" name="Science">
        <title>Green evolution and dynamic adaptations revealed by genomes of the marine picoeukaryotes Micromonas.</title>
        <authorList>
            <person name="Worden A.Z."/>
            <person name="Lee J.H."/>
            <person name="Mock T."/>
            <person name="Rouze P."/>
            <person name="Simmons M.P."/>
            <person name="Aerts A.L."/>
            <person name="Allen A.E."/>
            <person name="Cuvelier M.L."/>
            <person name="Derelle E."/>
            <person name="Everett M.V."/>
            <person name="Foulon E."/>
            <person name="Grimwood J."/>
            <person name="Gundlach H."/>
            <person name="Henrissat B."/>
            <person name="Napoli C."/>
            <person name="McDonald S.M."/>
            <person name="Parker M.S."/>
            <person name="Rombauts S."/>
            <person name="Salamov A."/>
            <person name="Von Dassow P."/>
            <person name="Badger J.H."/>
            <person name="Coutinho P.M."/>
            <person name="Demir E."/>
            <person name="Dubchak I."/>
            <person name="Gentemann C."/>
            <person name="Eikrem W."/>
            <person name="Gready J.E."/>
            <person name="John U."/>
            <person name="Lanier W."/>
            <person name="Lindquist E.A."/>
            <person name="Lucas S."/>
            <person name="Mayer K.F."/>
            <person name="Moreau H."/>
            <person name="Not F."/>
            <person name="Otillar R."/>
            <person name="Panaud O."/>
            <person name="Pangilinan J."/>
            <person name="Paulsen I."/>
            <person name="Piegu B."/>
            <person name="Poliakov A."/>
            <person name="Robbens S."/>
            <person name="Schmutz J."/>
            <person name="Toulza E."/>
            <person name="Wyss T."/>
            <person name="Zelensky A."/>
            <person name="Zhou K."/>
            <person name="Armbrust E.V."/>
            <person name="Bhattacharya D."/>
            <person name="Goodenough U.W."/>
            <person name="Van de Peer Y."/>
            <person name="Grigoriev I.V."/>
        </authorList>
    </citation>
    <scope>NUCLEOTIDE SEQUENCE [LARGE SCALE GENOMIC DNA]</scope>
    <source>
        <strain evidence="10">RCC299 / NOUM17</strain>
    </source>
</reference>
<dbReference type="GO" id="GO:0043614">
    <property type="term" value="C:multi-eIF complex"/>
    <property type="evidence" value="ECO:0007669"/>
    <property type="project" value="TreeGrafter"/>
</dbReference>
<evidence type="ECO:0000313" key="10">
    <source>
        <dbReference type="Proteomes" id="UP000002009"/>
    </source>
</evidence>
<evidence type="ECO:0000313" key="9">
    <source>
        <dbReference type="EMBL" id="ACO65212.1"/>
    </source>
</evidence>
<dbReference type="RefSeq" id="XP_002503954.1">
    <property type="nucleotide sequence ID" value="XM_002503908.1"/>
</dbReference>
<dbReference type="InterPro" id="IPR054711">
    <property type="entry name" value="eIF3a_PCI_TPR-like"/>
</dbReference>
<dbReference type="Gene3D" id="4.10.860.10">
    <property type="entry name" value="UVR domain"/>
    <property type="match status" value="1"/>
</dbReference>
<keyword evidence="3 6" id="KW-0396">Initiation factor</keyword>
<keyword evidence="4 6" id="KW-0694">RNA-binding</keyword>
<dbReference type="GO" id="GO:0002188">
    <property type="term" value="P:translation reinitiation"/>
    <property type="evidence" value="ECO:0007669"/>
    <property type="project" value="TreeGrafter"/>
</dbReference>
<dbReference type="GO" id="GO:0001732">
    <property type="term" value="P:formation of cytoplasmic translation initiation complex"/>
    <property type="evidence" value="ECO:0007669"/>
    <property type="project" value="UniProtKB-UniRule"/>
</dbReference>
<dbReference type="PROSITE" id="PS50250">
    <property type="entry name" value="PCI"/>
    <property type="match status" value="1"/>
</dbReference>
<evidence type="ECO:0000256" key="7">
    <source>
        <dbReference type="SAM" id="MobiDB-lite"/>
    </source>
</evidence>
<evidence type="ECO:0000256" key="6">
    <source>
        <dbReference type="HAMAP-Rule" id="MF_03000"/>
    </source>
</evidence>
<comment type="subunit">
    <text evidence="6">Component of the eukaryotic translation initiation factor 3 (eIF-3) complex.</text>
</comment>
<dbReference type="GO" id="GO:0033290">
    <property type="term" value="C:eukaryotic 48S preinitiation complex"/>
    <property type="evidence" value="ECO:0007669"/>
    <property type="project" value="UniProtKB-UniRule"/>
</dbReference>
<feature type="compositionally biased region" description="Basic and acidic residues" evidence="7">
    <location>
        <begin position="871"/>
        <end position="973"/>
    </location>
</feature>
<comment type="similarity">
    <text evidence="6">Belongs to the eIF-3 subunit A family.</text>
</comment>
<comment type="subcellular location">
    <subcellularLocation>
        <location evidence="1 6">Cytoplasm</location>
    </subcellularLocation>
</comment>
<dbReference type="Pfam" id="PF22591">
    <property type="entry name" value="eIF3a_PCI_TPR-like"/>
    <property type="match status" value="1"/>
</dbReference>
<evidence type="ECO:0000256" key="5">
    <source>
        <dbReference type="ARBA" id="ARBA00022917"/>
    </source>
</evidence>
<keyword evidence="5 6" id="KW-0648">Protein biosynthesis</keyword>
<dbReference type="Proteomes" id="UP000002009">
    <property type="component" value="Chromosome 7"/>
</dbReference>
<dbReference type="GO" id="GO:0003743">
    <property type="term" value="F:translation initiation factor activity"/>
    <property type="evidence" value="ECO:0007669"/>
    <property type="project" value="UniProtKB-UniRule"/>
</dbReference>
<dbReference type="GO" id="GO:0003729">
    <property type="term" value="F:mRNA binding"/>
    <property type="evidence" value="ECO:0007669"/>
    <property type="project" value="TreeGrafter"/>
</dbReference>
<evidence type="ECO:0000256" key="3">
    <source>
        <dbReference type="ARBA" id="ARBA00022540"/>
    </source>
</evidence>
<dbReference type="eggNOG" id="KOG2072">
    <property type="taxonomic scope" value="Eukaryota"/>
</dbReference>
<feature type="coiled-coil region" evidence="6">
    <location>
        <begin position="574"/>
        <end position="704"/>
    </location>
</feature>
<dbReference type="GO" id="GO:0071541">
    <property type="term" value="C:eukaryotic translation initiation factor 3 complex, eIF3m"/>
    <property type="evidence" value="ECO:0007669"/>
    <property type="project" value="TreeGrafter"/>
</dbReference>